<comment type="function">
    <text evidence="7">Lipolytic acyl hydrolase (LAH).</text>
</comment>
<evidence type="ECO:0000313" key="10">
    <source>
        <dbReference type="Proteomes" id="UP000288805"/>
    </source>
</evidence>
<keyword evidence="2 6" id="KW-0378">Hydrolase</keyword>
<dbReference type="AlphaFoldDB" id="A0A438FB23"/>
<feature type="short sequence motif" description="DGA/G" evidence="6">
    <location>
        <begin position="213"/>
        <end position="215"/>
    </location>
</feature>
<reference evidence="9 10" key="1">
    <citation type="journal article" date="2018" name="PLoS Genet.">
        <title>Population sequencing reveals clonal diversity and ancestral inbreeding in the grapevine cultivar Chardonnay.</title>
        <authorList>
            <person name="Roach M.J."/>
            <person name="Johnson D.L."/>
            <person name="Bohlmann J."/>
            <person name="van Vuuren H.J."/>
            <person name="Jones S.J."/>
            <person name="Pretorius I.S."/>
            <person name="Schmidt S.A."/>
            <person name="Borneman A.R."/>
        </authorList>
    </citation>
    <scope>NUCLEOTIDE SEQUENCE [LARGE SCALE GENOMIC DNA]</scope>
    <source>
        <strain evidence="10">cv. Chardonnay</strain>
        <tissue evidence="9">Leaf</tissue>
    </source>
</reference>
<dbReference type="FunFam" id="3.40.1090.10:FF:000005">
    <property type="entry name" value="Patatin"/>
    <property type="match status" value="1"/>
</dbReference>
<feature type="short sequence motif" description="GXSXG" evidence="6">
    <location>
        <begin position="56"/>
        <end position="60"/>
    </location>
</feature>
<evidence type="ECO:0000256" key="5">
    <source>
        <dbReference type="ARBA" id="ARBA00023098"/>
    </source>
</evidence>
<evidence type="ECO:0000259" key="8">
    <source>
        <dbReference type="PROSITE" id="PS51635"/>
    </source>
</evidence>
<evidence type="ECO:0000313" key="9">
    <source>
        <dbReference type="EMBL" id="RVW57169.1"/>
    </source>
</evidence>
<dbReference type="SUPFAM" id="SSF52151">
    <property type="entry name" value="FabD/lysophospholipase-like"/>
    <property type="match status" value="1"/>
</dbReference>
<dbReference type="Pfam" id="PF01734">
    <property type="entry name" value="Patatin"/>
    <property type="match status" value="1"/>
</dbReference>
<dbReference type="PROSITE" id="PS51635">
    <property type="entry name" value="PNPLA"/>
    <property type="match status" value="1"/>
</dbReference>
<dbReference type="InterPro" id="IPR002641">
    <property type="entry name" value="PNPLA_dom"/>
</dbReference>
<feature type="short sequence motif" description="GXGXXG" evidence="6">
    <location>
        <begin position="18"/>
        <end position="23"/>
    </location>
</feature>
<dbReference type="EC" id="3.1.1.-" evidence="7"/>
<dbReference type="Gramene" id="Vitis07g01675.t01">
    <property type="protein sequence ID" value="Vitis07g01675.t01.CDS"/>
    <property type="gene ID" value="Vitis07g01675"/>
</dbReference>
<evidence type="ECO:0000256" key="1">
    <source>
        <dbReference type="ARBA" id="ARBA00010240"/>
    </source>
</evidence>
<evidence type="ECO:0000256" key="6">
    <source>
        <dbReference type="PROSITE-ProRule" id="PRU01161"/>
    </source>
</evidence>
<dbReference type="GO" id="GO:0016298">
    <property type="term" value="F:lipase activity"/>
    <property type="evidence" value="ECO:0007669"/>
    <property type="project" value="UniProtKB-ARBA"/>
</dbReference>
<name>A0A438FB23_VITVI</name>
<dbReference type="InterPro" id="IPR016035">
    <property type="entry name" value="Acyl_Trfase/lysoPLipase"/>
</dbReference>
<dbReference type="PANTHER" id="PTHR32176:SF99">
    <property type="entry name" value="PATATIN"/>
    <property type="match status" value="1"/>
</dbReference>
<dbReference type="GO" id="GO:0016042">
    <property type="term" value="P:lipid catabolic process"/>
    <property type="evidence" value="ECO:0007669"/>
    <property type="project" value="UniProtKB-UniRule"/>
</dbReference>
<keyword evidence="4 6" id="KW-0442">Lipid degradation</keyword>
<evidence type="ECO:0000256" key="4">
    <source>
        <dbReference type="ARBA" id="ARBA00022963"/>
    </source>
</evidence>
<dbReference type="CDD" id="cd07214">
    <property type="entry name" value="Pat17_isozyme_like"/>
    <property type="match status" value="1"/>
</dbReference>
<comment type="caution">
    <text evidence="9">The sequence shown here is derived from an EMBL/GenBank/DDBJ whole genome shotgun (WGS) entry which is preliminary data.</text>
</comment>
<feature type="active site" description="Proton acceptor" evidence="6">
    <location>
        <position position="213"/>
    </location>
</feature>
<dbReference type="EMBL" id="QGNW01001064">
    <property type="protein sequence ID" value="RVW57169.1"/>
    <property type="molecule type" value="Genomic_DNA"/>
</dbReference>
<proteinExistence type="inferred from homology"/>
<organism evidence="9 10">
    <name type="scientific">Vitis vinifera</name>
    <name type="common">Grape</name>
    <dbReference type="NCBI Taxonomy" id="29760"/>
    <lineage>
        <taxon>Eukaryota</taxon>
        <taxon>Viridiplantae</taxon>
        <taxon>Streptophyta</taxon>
        <taxon>Embryophyta</taxon>
        <taxon>Tracheophyta</taxon>
        <taxon>Spermatophyta</taxon>
        <taxon>Magnoliopsida</taxon>
        <taxon>eudicotyledons</taxon>
        <taxon>Gunneridae</taxon>
        <taxon>Pentapetalae</taxon>
        <taxon>rosids</taxon>
        <taxon>Vitales</taxon>
        <taxon>Vitaceae</taxon>
        <taxon>Viteae</taxon>
        <taxon>Vitis</taxon>
    </lineage>
</organism>
<keyword evidence="5 6" id="KW-0443">Lipid metabolism</keyword>
<dbReference type="Proteomes" id="UP000288805">
    <property type="component" value="Unassembled WGS sequence"/>
</dbReference>
<comment type="similarity">
    <text evidence="1 7">Belongs to the patatin family.</text>
</comment>
<dbReference type="PANTHER" id="PTHR32176">
    <property type="entry name" value="XYLOSE ISOMERASE"/>
    <property type="match status" value="1"/>
</dbReference>
<dbReference type="GO" id="GO:0006952">
    <property type="term" value="P:defense response"/>
    <property type="evidence" value="ECO:0007669"/>
    <property type="project" value="UniProtKB-KW"/>
</dbReference>
<evidence type="ECO:0000256" key="7">
    <source>
        <dbReference type="RuleBase" id="RU361262"/>
    </source>
</evidence>
<evidence type="ECO:0000256" key="3">
    <source>
        <dbReference type="ARBA" id="ARBA00022821"/>
    </source>
</evidence>
<sequence length="397" mass="43741">MATSFGKGRMVTVLSIDGGGVRGIIPGTLLAFLESKFQELDGDDARIADYFDVIAGTSTGGLVTAMLTAPNKDNRPMFAAKDINSFYLDHCPEIFPQNRRISFGKSTISRFGSLIDAVRGPKYNGKYLQSLTVNLLDKVYLKQTLTNVVIPTFDIKLLQPVIFTTDEAKVNVAKNARLSDICISTSAAPTYLPAHYFETKEANGKTRSFNLIDGGVAANNPTLVAMSHISKEILMDNTQFIEMKPMDSKSMLVLSLGTGAPKHEEKYSAAEASRWGLHRWAYNNGATPLLDIFSHASSDMVDIHVSTVFQSLGCEKNYLRIQDDTLTGEESSVDVATTENLQRLGEIGKELLTKPLSRVNLETGRHEQLEGEGTNQEALTQFAKLLSEERKFRQVTR</sequence>
<dbReference type="Gene3D" id="3.40.1090.10">
    <property type="entry name" value="Cytosolic phospholipase A2 catalytic domain"/>
    <property type="match status" value="1"/>
</dbReference>
<keyword evidence="3" id="KW-0611">Plant defense</keyword>
<feature type="domain" description="PNPLA" evidence="8">
    <location>
        <begin position="14"/>
        <end position="226"/>
    </location>
</feature>
<evidence type="ECO:0000256" key="2">
    <source>
        <dbReference type="ARBA" id="ARBA00022801"/>
    </source>
</evidence>
<feature type="active site" description="Nucleophile" evidence="6">
    <location>
        <position position="58"/>
    </location>
</feature>
<comment type="domain">
    <text evidence="7">The nitrogen atoms of the two glycine residues in the GGXR motif define the oxyanion hole, and stabilize the oxyanion that forms during the nucleophilic attack by the catalytic serine during substrate cleavage.</text>
</comment>
<gene>
    <name evidence="9" type="primary">PLP2_6</name>
    <name evidence="9" type="ORF">CK203_101774</name>
</gene>
<accession>A0A438FB23</accession>
<protein>
    <recommendedName>
        <fullName evidence="7">Patatin</fullName>
        <ecNumber evidence="7">3.1.1.-</ecNumber>
    </recommendedName>
</protein>